<dbReference type="EMBL" id="JAROCY010000017">
    <property type="protein sequence ID" value="MDF8334816.1"/>
    <property type="molecule type" value="Genomic_DNA"/>
</dbReference>
<dbReference type="Proteomes" id="UP001222770">
    <property type="component" value="Unassembled WGS sequence"/>
</dbReference>
<keyword evidence="2" id="KW-1185">Reference proteome</keyword>
<accession>A0ABT6CLY5</accession>
<dbReference type="GO" id="GO:0016787">
    <property type="term" value="F:hydrolase activity"/>
    <property type="evidence" value="ECO:0007669"/>
    <property type="project" value="UniProtKB-KW"/>
</dbReference>
<dbReference type="SUPFAM" id="SSF53474">
    <property type="entry name" value="alpha/beta-Hydrolases"/>
    <property type="match status" value="1"/>
</dbReference>
<sequence length="338" mass="37072">MDFMISLRDPRNPKRRTAPRYLVIEDGAAAPTQLGLSAWASRVIAQFPPIAMKNPDRVVRTGDILFLVHGFNVDSAEALKFHHNCASSLRASGWKGVVISYDWPSDGLVFAYLPDREDARDAASKMIRSAISVLQDRQAKDCTINVHVMAHSMGAFVTQQAFTNAYQDVPKGWRVGQVLLVSGDVDHTVFSAEHATAKAFVEHAGRLTCYTNRRDKALLASNVKRLALAPRIGRVGLPDDSPRPMVEVNCTGVFEALPPTIRDSLDPSPSHSFYFDQRAFWDDVVLTLNAGLDRSDYPNRAPQDGGKVPNRFVLGATPMSDGIYHAALAQATSSIPSN</sequence>
<name>A0ABT6CLY5_9SPHN</name>
<keyword evidence="1" id="KW-0378">Hydrolase</keyword>
<proteinExistence type="predicted"/>
<gene>
    <name evidence="1" type="ORF">POM99_16530</name>
</gene>
<evidence type="ECO:0000313" key="2">
    <source>
        <dbReference type="Proteomes" id="UP001222770"/>
    </source>
</evidence>
<dbReference type="Pfam" id="PF05990">
    <property type="entry name" value="DUF900"/>
    <property type="match status" value="1"/>
</dbReference>
<organism evidence="1 2">
    <name type="scientific">Novosphingobium cyanobacteriorum</name>
    <dbReference type="NCBI Taxonomy" id="3024215"/>
    <lineage>
        <taxon>Bacteria</taxon>
        <taxon>Pseudomonadati</taxon>
        <taxon>Pseudomonadota</taxon>
        <taxon>Alphaproteobacteria</taxon>
        <taxon>Sphingomonadales</taxon>
        <taxon>Sphingomonadaceae</taxon>
        <taxon>Novosphingobium</taxon>
    </lineage>
</organism>
<dbReference type="InterPro" id="IPR029058">
    <property type="entry name" value="AB_hydrolase_fold"/>
</dbReference>
<evidence type="ECO:0000313" key="1">
    <source>
        <dbReference type="EMBL" id="MDF8334816.1"/>
    </source>
</evidence>
<dbReference type="RefSeq" id="WP_277279589.1">
    <property type="nucleotide sequence ID" value="NZ_JAROCY010000017.1"/>
</dbReference>
<dbReference type="InterPro" id="IPR010297">
    <property type="entry name" value="DUF900_hydrolase"/>
</dbReference>
<dbReference type="Gene3D" id="3.40.50.1820">
    <property type="entry name" value="alpha/beta hydrolase"/>
    <property type="match status" value="1"/>
</dbReference>
<reference evidence="1 2" key="1">
    <citation type="submission" date="2023-03" db="EMBL/GenBank/DDBJ databases">
        <title>Novosphingobium cyanobacteriorum sp. nov., isolated from a eutrophic reservoir during the Microcystis bloom period.</title>
        <authorList>
            <person name="Kang M."/>
            <person name="Le V."/>
            <person name="Ko S.-R."/>
            <person name="Lee S.-A."/>
            <person name="Ahn C.-Y."/>
        </authorList>
    </citation>
    <scope>NUCLEOTIDE SEQUENCE [LARGE SCALE GENOMIC DNA]</scope>
    <source>
        <strain evidence="1 2">HBC54</strain>
    </source>
</reference>
<dbReference type="PANTHER" id="PTHR36513:SF1">
    <property type="entry name" value="TRANSMEMBRANE PROTEIN"/>
    <property type="match status" value="1"/>
</dbReference>
<protein>
    <submittedName>
        <fullName evidence="1">Alpha/beta fold hydrolase</fullName>
    </submittedName>
</protein>
<comment type="caution">
    <text evidence="1">The sequence shown here is derived from an EMBL/GenBank/DDBJ whole genome shotgun (WGS) entry which is preliminary data.</text>
</comment>
<dbReference type="PANTHER" id="PTHR36513">
    <property type="entry name" value="ABC TRANSMEMBRANE TYPE-1 DOMAIN-CONTAINING PROTEIN"/>
    <property type="match status" value="1"/>
</dbReference>